<feature type="binding site" evidence="11 12">
    <location>
        <position position="231"/>
    </location>
    <ligand>
        <name>[2Fe-2S] cluster</name>
        <dbReference type="ChEBI" id="CHEBI:190135"/>
    </ligand>
</feature>
<dbReference type="Pfam" id="PF00175">
    <property type="entry name" value="NAD_binding_1"/>
    <property type="match status" value="1"/>
</dbReference>
<evidence type="ECO:0000256" key="12">
    <source>
        <dbReference type="PIRSR" id="PIRSR006816-2"/>
    </source>
</evidence>
<evidence type="ECO:0000256" key="8">
    <source>
        <dbReference type="ARBA" id="ARBA00022982"/>
    </source>
</evidence>
<keyword evidence="5 11" id="KW-0479">Metal-binding</keyword>
<dbReference type="PANTHER" id="PTHR43513:SF3">
    <property type="entry name" value="DIHYDROOROTATE DEHYDROGENASE B (NAD(+)), ELECTRON TRANSFER SUBUNIT-RELATED"/>
    <property type="match status" value="1"/>
</dbReference>
<dbReference type="InterPro" id="IPR012165">
    <property type="entry name" value="Cyt_c3_hydrogenase_gsu"/>
</dbReference>
<keyword evidence="7 11" id="KW-0665">Pyrimidine biosynthesis</keyword>
<keyword evidence="6 11" id="KW-0274">FAD</keyword>
<dbReference type="GO" id="GO:0009055">
    <property type="term" value="F:electron transfer activity"/>
    <property type="evidence" value="ECO:0007669"/>
    <property type="project" value="UniProtKB-UniRule"/>
</dbReference>
<keyword evidence="3 11" id="KW-0285">Flavoprotein</keyword>
<evidence type="ECO:0000256" key="7">
    <source>
        <dbReference type="ARBA" id="ARBA00022975"/>
    </source>
</evidence>
<gene>
    <name evidence="11" type="primary">pyrK</name>
    <name evidence="14" type="ORF">AKJ50_01585</name>
</gene>
<comment type="cofactor">
    <cofactor evidence="12">
        <name>[2Fe-2S] cluster</name>
        <dbReference type="ChEBI" id="CHEBI:190135"/>
    </cofactor>
    <text evidence="12">Binds 1 [2Fe-2S] cluster per subunit.</text>
</comment>
<feature type="binding site" evidence="11 12">
    <location>
        <position position="223"/>
    </location>
    <ligand>
        <name>[2Fe-2S] cluster</name>
        <dbReference type="ChEBI" id="CHEBI:190135"/>
    </ligand>
</feature>
<dbReference type="EMBL" id="LHYD01000028">
    <property type="protein sequence ID" value="KXB05187.1"/>
    <property type="molecule type" value="Genomic_DNA"/>
</dbReference>
<dbReference type="GO" id="GO:0016491">
    <property type="term" value="F:oxidoreductase activity"/>
    <property type="evidence" value="ECO:0007669"/>
    <property type="project" value="InterPro"/>
</dbReference>
<dbReference type="Gene3D" id="2.10.240.10">
    <property type="entry name" value="Dihydroorotate dehydrogenase, electron transfer subunit"/>
    <property type="match status" value="1"/>
</dbReference>
<dbReference type="InterPro" id="IPR017927">
    <property type="entry name" value="FAD-bd_FR_type"/>
</dbReference>
<dbReference type="InterPro" id="IPR001433">
    <property type="entry name" value="OxRdtase_FAD/NAD-bd"/>
</dbReference>
<comment type="pathway">
    <text evidence="11">Pyrimidine metabolism; UMP biosynthesis via de novo pathway; orotate from (S)-dihydroorotate (NAD(+) route): step 1/1.</text>
</comment>
<dbReference type="PIRSF" id="PIRSF006816">
    <property type="entry name" value="Cyc3_hyd_g"/>
    <property type="match status" value="1"/>
</dbReference>
<dbReference type="HAMAP" id="MF_01211">
    <property type="entry name" value="DHODB_Fe_S_bind"/>
    <property type="match status" value="1"/>
</dbReference>
<feature type="domain" description="FAD-binding FR-type" evidence="13">
    <location>
        <begin position="9"/>
        <end position="103"/>
    </location>
</feature>
<dbReference type="GO" id="GO:0051537">
    <property type="term" value="F:2 iron, 2 sulfur cluster binding"/>
    <property type="evidence" value="ECO:0007669"/>
    <property type="project" value="UniProtKB-KW"/>
</dbReference>
<dbReference type="GO" id="GO:0046872">
    <property type="term" value="F:metal ion binding"/>
    <property type="evidence" value="ECO:0007669"/>
    <property type="project" value="UniProtKB-KW"/>
</dbReference>
<feature type="binding site" evidence="11 12">
    <location>
        <position position="241"/>
    </location>
    <ligand>
        <name>[2Fe-2S] cluster</name>
        <dbReference type="ChEBI" id="CHEBI:190135"/>
    </ligand>
</feature>
<proteinExistence type="inferred from homology"/>
<evidence type="ECO:0000256" key="4">
    <source>
        <dbReference type="ARBA" id="ARBA00022714"/>
    </source>
</evidence>
<evidence type="ECO:0000256" key="6">
    <source>
        <dbReference type="ARBA" id="ARBA00022827"/>
    </source>
</evidence>
<dbReference type="Gene3D" id="2.40.30.10">
    <property type="entry name" value="Translation factors"/>
    <property type="match status" value="1"/>
</dbReference>
<evidence type="ECO:0000256" key="11">
    <source>
        <dbReference type="HAMAP-Rule" id="MF_01211"/>
    </source>
</evidence>
<protein>
    <recommendedName>
        <fullName evidence="11">Probable dihydroorotate dehydrogenase B (NAD(+)), electron transfer subunit</fullName>
    </recommendedName>
    <alternativeName>
        <fullName evidence="11">Dihydroorotate oxidase B, electron transfer subunit</fullName>
    </alternativeName>
</protein>
<dbReference type="InterPro" id="IPR019480">
    <property type="entry name" value="Dihydroorotate_DH_Fe-S-bd"/>
</dbReference>
<dbReference type="PANTHER" id="PTHR43513">
    <property type="entry name" value="DIHYDROOROTATE DEHYDROGENASE B (NAD(+)), ELECTRON TRANSFER SUBUNIT"/>
    <property type="match status" value="1"/>
</dbReference>
<dbReference type="GO" id="GO:0050660">
    <property type="term" value="F:flavin adenine dinucleotide binding"/>
    <property type="evidence" value="ECO:0007669"/>
    <property type="project" value="InterPro"/>
</dbReference>
<dbReference type="InterPro" id="IPR037117">
    <property type="entry name" value="Dihydroorotate_DH_ele_sf"/>
</dbReference>
<dbReference type="Pfam" id="PF10418">
    <property type="entry name" value="DHODB_Fe-S_bind"/>
    <property type="match status" value="1"/>
</dbReference>
<dbReference type="UniPathway" id="UPA00070">
    <property type="reaction ID" value="UER00945"/>
</dbReference>
<dbReference type="PATRIC" id="fig|1698279.3.peg.218"/>
<comment type="caution">
    <text evidence="14">The sequence shown here is derived from an EMBL/GenBank/DDBJ whole genome shotgun (WGS) entry which is preliminary data.</text>
</comment>
<keyword evidence="4 11" id="KW-0001">2Fe-2S</keyword>
<dbReference type="NCBIfam" id="NF000796">
    <property type="entry name" value="PRK00054.1-1"/>
    <property type="match status" value="1"/>
</dbReference>
<comment type="cofactor">
    <cofactor evidence="11">
        <name>FAD</name>
        <dbReference type="ChEBI" id="CHEBI:57692"/>
    </cofactor>
    <text evidence="11">Binds 1 FAD per subunit.</text>
</comment>
<evidence type="ECO:0000259" key="13">
    <source>
        <dbReference type="PROSITE" id="PS51384"/>
    </source>
</evidence>
<dbReference type="SUPFAM" id="SSF52343">
    <property type="entry name" value="Ferredoxin reductase-like, C-terminal NADP-linked domain"/>
    <property type="match status" value="1"/>
</dbReference>
<dbReference type="Proteomes" id="UP000070311">
    <property type="component" value="Unassembled WGS sequence"/>
</dbReference>
<dbReference type="PROSITE" id="PS51384">
    <property type="entry name" value="FAD_FR"/>
    <property type="match status" value="1"/>
</dbReference>
<comment type="cofactor">
    <cofactor evidence="11">
        <name>[2Fe-2S] cluster</name>
        <dbReference type="ChEBI" id="CHEBI:190135"/>
    </cofactor>
    <text evidence="11">Binds 1 [2Fe-2S] cluster per subunit.</text>
</comment>
<keyword evidence="10 11" id="KW-0411">Iron-sulfur</keyword>
<keyword evidence="15" id="KW-1185">Reference proteome</keyword>
<comment type="function">
    <text evidence="11">Responsible for channeling the electrons from the oxidation of dihydroorotate from the FMN redox center in the PyrD type B subunit to the ultimate electron acceptor NAD(+).</text>
</comment>
<dbReference type="AlphaFoldDB" id="A0A133VFI8"/>
<dbReference type="InterPro" id="IPR017938">
    <property type="entry name" value="Riboflavin_synthase-like_b-brl"/>
</dbReference>
<evidence type="ECO:0000256" key="2">
    <source>
        <dbReference type="ARBA" id="ARBA00022448"/>
    </source>
</evidence>
<comment type="similarity">
    <text evidence="1 11">Belongs to the PyrK family.</text>
</comment>
<dbReference type="SUPFAM" id="SSF63380">
    <property type="entry name" value="Riboflavin synthase domain-like"/>
    <property type="match status" value="1"/>
</dbReference>
<name>A0A133VFI8_9EURY</name>
<dbReference type="Gene3D" id="3.40.50.80">
    <property type="entry name" value="Nucleotide-binding domain of ferredoxin-NADP reductase (FNR) module"/>
    <property type="match status" value="1"/>
</dbReference>
<keyword evidence="9 11" id="KW-0408">Iron</keyword>
<evidence type="ECO:0000256" key="5">
    <source>
        <dbReference type="ARBA" id="ARBA00022723"/>
    </source>
</evidence>
<keyword evidence="8 11" id="KW-0249">Electron transport</keyword>
<evidence type="ECO:0000313" key="14">
    <source>
        <dbReference type="EMBL" id="KXB05187.1"/>
    </source>
</evidence>
<evidence type="ECO:0000256" key="9">
    <source>
        <dbReference type="ARBA" id="ARBA00023004"/>
    </source>
</evidence>
<dbReference type="GO" id="GO:0044205">
    <property type="term" value="P:'de novo' UMP biosynthetic process"/>
    <property type="evidence" value="ECO:0007669"/>
    <property type="project" value="UniProtKB-UniRule"/>
</dbReference>
<accession>A0A133VFI8</accession>
<keyword evidence="2 11" id="KW-0813">Transport</keyword>
<dbReference type="InterPro" id="IPR023455">
    <property type="entry name" value="Dihydroorotate_DHASE_ETsu"/>
</dbReference>
<sequence length="272" mass="29675">MENLYPVKHKPKVYSIKEIVRETPKIKSFYVNSPEIASNSKPGQFLMIWVVGTDEVPMAVSTAKEEVLGFTVEKVGDATSKLHELSEGDLVGIRGPYGNGFDFSGKDLLIVGGGCGLAPLAFAAELATDKEKNVTLVITAEAEEKLLFKSRFEKLDAEIIIGTEDGSAGAKGITPDIVRKALPEKNYDSCLICGPEKMMLATAKLIEEKEIPVQVSLDRYMKCGIGLCGSCSLDPSGHRVCIEGPVFDYDEIKDGEFGEYRRDSTGRKTKIQ</sequence>
<organism evidence="14 15">
    <name type="scientific">candidate division MSBL1 archaeon SCGC-AAA382A13</name>
    <dbReference type="NCBI Taxonomy" id="1698279"/>
    <lineage>
        <taxon>Archaea</taxon>
        <taxon>Methanobacteriati</taxon>
        <taxon>Methanobacteriota</taxon>
        <taxon>candidate division MSBL1</taxon>
    </lineage>
</organism>
<dbReference type="InterPro" id="IPR050353">
    <property type="entry name" value="PyrK_electron_transfer"/>
</dbReference>
<evidence type="ECO:0000256" key="10">
    <source>
        <dbReference type="ARBA" id="ARBA00023014"/>
    </source>
</evidence>
<comment type="subunit">
    <text evidence="11">Heterotetramer of 2 PyrK and 2 PyrD type B subunits.</text>
</comment>
<feature type="binding site" evidence="11 12">
    <location>
        <position position="228"/>
    </location>
    <ligand>
        <name>[2Fe-2S] cluster</name>
        <dbReference type="ChEBI" id="CHEBI:190135"/>
    </ligand>
</feature>
<reference evidence="14 15" key="1">
    <citation type="journal article" date="2016" name="Sci. Rep.">
        <title>Metabolic traits of an uncultured archaeal lineage -MSBL1- from brine pools of the Red Sea.</title>
        <authorList>
            <person name="Mwirichia R."/>
            <person name="Alam I."/>
            <person name="Rashid M."/>
            <person name="Vinu M."/>
            <person name="Ba-Alawi W."/>
            <person name="Anthony Kamau A."/>
            <person name="Kamanda Ngugi D."/>
            <person name="Goker M."/>
            <person name="Klenk H.P."/>
            <person name="Bajic V."/>
            <person name="Stingl U."/>
        </authorList>
    </citation>
    <scope>NUCLEOTIDE SEQUENCE [LARGE SCALE GENOMIC DNA]</scope>
    <source>
        <strain evidence="14">SCGC-AAA382A13</strain>
    </source>
</reference>
<dbReference type="InterPro" id="IPR039261">
    <property type="entry name" value="FNR_nucleotide-bd"/>
</dbReference>
<evidence type="ECO:0000313" key="15">
    <source>
        <dbReference type="Proteomes" id="UP000070311"/>
    </source>
</evidence>
<evidence type="ECO:0000256" key="1">
    <source>
        <dbReference type="ARBA" id="ARBA00006422"/>
    </source>
</evidence>
<evidence type="ECO:0000256" key="3">
    <source>
        <dbReference type="ARBA" id="ARBA00022630"/>
    </source>
</evidence>